<reference evidence="1" key="1">
    <citation type="journal article" date="2021" name="Proc. Natl. Acad. Sci. U.S.A.">
        <title>A Catalog of Tens of Thousands of Viruses from Human Metagenomes Reveals Hidden Associations with Chronic Diseases.</title>
        <authorList>
            <person name="Tisza M.J."/>
            <person name="Buck C.B."/>
        </authorList>
    </citation>
    <scope>NUCLEOTIDE SEQUENCE</scope>
    <source>
        <strain evidence="1">CtlRg1</strain>
    </source>
</reference>
<name>A0A8S5M770_9CAUD</name>
<proteinExistence type="predicted"/>
<accession>A0A8S5M770</accession>
<protein>
    <submittedName>
        <fullName evidence="1">Uncharacterized protein</fullName>
    </submittedName>
</protein>
<sequence>MSKAAASRTIKFISRGGTYTASVQAPDGDIFQMCDGQTPAVSTVVAPDFTVKRPRLSLVIISSRQADGVVTPSKVDIFVNNVQLTFDSNNVSRTQFSGESGHFKLIPPSSQNLYFQLQVIKNLNGLLLGYGNIDIKFSAKIKIGSFPEDVLDCMYSIQLIKAQASSRRVVIVAGDENNFTITEKTRKCKLKCEVYEGTNLLNPNDFDYTWSKPVPNFWLKIGSEQVLEIGETDIDSTGQFRVKAVRKTDKVSFGFDIQTCVDATDPFIIDPRPNPLDETIDENNLNGKVVYTPVLKKRGSGVVDETAKFTFIVRDANGIYLNPNSQHTNPSSSCTVTRDMCVRGQGDISIDIFAV</sequence>
<evidence type="ECO:0000313" key="1">
    <source>
        <dbReference type="EMBL" id="DAD77827.1"/>
    </source>
</evidence>
<organism evidence="1">
    <name type="scientific">Myoviridae sp. ctlRg1</name>
    <dbReference type="NCBI Taxonomy" id="2826692"/>
    <lineage>
        <taxon>Viruses</taxon>
        <taxon>Duplodnaviria</taxon>
        <taxon>Heunggongvirae</taxon>
        <taxon>Uroviricota</taxon>
        <taxon>Caudoviricetes</taxon>
    </lineage>
</organism>
<dbReference type="EMBL" id="BK014834">
    <property type="protein sequence ID" value="DAD77827.1"/>
    <property type="molecule type" value="Genomic_DNA"/>
</dbReference>